<dbReference type="PANTHER" id="PTHR46149">
    <property type="entry name" value="MIP08469P"/>
    <property type="match status" value="1"/>
</dbReference>
<dbReference type="AlphaFoldDB" id="A0A0N5CUQ7"/>
<evidence type="ECO:0000313" key="8">
    <source>
        <dbReference type="Proteomes" id="UP000276776"/>
    </source>
</evidence>
<keyword evidence="3" id="KW-0488">Methylation</keyword>
<dbReference type="GO" id="GO:0003924">
    <property type="term" value="F:GTPase activity"/>
    <property type="evidence" value="ECO:0007669"/>
    <property type="project" value="InterPro"/>
</dbReference>
<dbReference type="WBParaSite" id="TCLT_0000401201-mRNA-1">
    <property type="protein sequence ID" value="TCLT_0000401201-mRNA-1"/>
    <property type="gene ID" value="TCLT_0000401201"/>
</dbReference>
<dbReference type="PANTHER" id="PTHR46149:SF7">
    <property type="entry name" value="GTP-BINDING PROTEIN DI-RAS2"/>
    <property type="match status" value="1"/>
</dbReference>
<keyword evidence="4" id="KW-0342">GTP-binding</keyword>
<evidence type="ECO:0000256" key="3">
    <source>
        <dbReference type="ARBA" id="ARBA00022481"/>
    </source>
</evidence>
<gene>
    <name evidence="7" type="ORF">TCLT_LOCUS4001</name>
</gene>
<dbReference type="InterPro" id="IPR027417">
    <property type="entry name" value="P-loop_NTPase"/>
</dbReference>
<dbReference type="OMA" id="REQRNDY"/>
<dbReference type="OrthoDB" id="265044at2759"/>
<dbReference type="GO" id="GO:0005886">
    <property type="term" value="C:plasma membrane"/>
    <property type="evidence" value="ECO:0007669"/>
    <property type="project" value="UniProtKB-SubCell"/>
</dbReference>
<dbReference type="InterPro" id="IPR052236">
    <property type="entry name" value="Small_GTPase_RasD"/>
</dbReference>
<reference evidence="7 8" key="2">
    <citation type="submission" date="2018-11" db="EMBL/GenBank/DDBJ databases">
        <authorList>
            <consortium name="Pathogen Informatics"/>
        </authorList>
    </citation>
    <scope>NUCLEOTIDE SEQUENCE [LARGE SCALE GENOMIC DNA]</scope>
</reference>
<accession>A0A0N5CUQ7</accession>
<evidence type="ECO:0000256" key="6">
    <source>
        <dbReference type="ARBA" id="ARBA00023288"/>
    </source>
</evidence>
<keyword evidence="5" id="KW-0472">Membrane</keyword>
<keyword evidence="8" id="KW-1185">Reference proteome</keyword>
<comment type="subcellular location">
    <subcellularLocation>
        <location evidence="1">Cell membrane</location>
        <topology evidence="1">Lipid-anchor</topology>
    </subcellularLocation>
</comment>
<keyword evidence="4" id="KW-0547">Nucleotide-binding</keyword>
<evidence type="ECO:0000256" key="1">
    <source>
        <dbReference type="ARBA" id="ARBA00004193"/>
    </source>
</evidence>
<dbReference type="Proteomes" id="UP000276776">
    <property type="component" value="Unassembled WGS sequence"/>
</dbReference>
<proteinExistence type="predicted"/>
<dbReference type="SMART" id="SM00174">
    <property type="entry name" value="RHO"/>
    <property type="match status" value="1"/>
</dbReference>
<sequence>METQEKRFRLVVLGSGKVGKTAIIQRYLHGTFDKKYRETVEDLYLKDFNLQGMKISLEILDTNFDYPDMRKVAIASANAFMLVFAVNDVPSFKQIFEATVQAWTQRLNSNVSYVESSAMMNRNIIKIFQKFLEQSGLSDEKIVSI</sequence>
<dbReference type="Pfam" id="PF00071">
    <property type="entry name" value="Ras"/>
    <property type="match status" value="1"/>
</dbReference>
<reference evidence="9" key="1">
    <citation type="submission" date="2017-02" db="UniProtKB">
        <authorList>
            <consortium name="WormBaseParasite"/>
        </authorList>
    </citation>
    <scope>IDENTIFICATION</scope>
</reference>
<dbReference type="EMBL" id="UYYF01004272">
    <property type="protein sequence ID" value="VDN01043.1"/>
    <property type="molecule type" value="Genomic_DNA"/>
</dbReference>
<evidence type="ECO:0000256" key="5">
    <source>
        <dbReference type="ARBA" id="ARBA00023136"/>
    </source>
</evidence>
<dbReference type="PROSITE" id="PS51419">
    <property type="entry name" value="RAB"/>
    <property type="match status" value="1"/>
</dbReference>
<dbReference type="SUPFAM" id="SSF52540">
    <property type="entry name" value="P-loop containing nucleoside triphosphate hydrolases"/>
    <property type="match status" value="1"/>
</dbReference>
<keyword evidence="2" id="KW-1003">Cell membrane</keyword>
<dbReference type="GO" id="GO:0005525">
    <property type="term" value="F:GTP binding"/>
    <property type="evidence" value="ECO:0007669"/>
    <property type="project" value="UniProtKB-KW"/>
</dbReference>
<dbReference type="SMART" id="SM00173">
    <property type="entry name" value="RAS"/>
    <property type="match status" value="1"/>
</dbReference>
<organism evidence="9">
    <name type="scientific">Thelazia callipaeda</name>
    <name type="common">Oriental eyeworm</name>
    <name type="synonym">Parasitic nematode</name>
    <dbReference type="NCBI Taxonomy" id="103827"/>
    <lineage>
        <taxon>Eukaryota</taxon>
        <taxon>Metazoa</taxon>
        <taxon>Ecdysozoa</taxon>
        <taxon>Nematoda</taxon>
        <taxon>Chromadorea</taxon>
        <taxon>Rhabditida</taxon>
        <taxon>Spirurina</taxon>
        <taxon>Spiruromorpha</taxon>
        <taxon>Thelazioidea</taxon>
        <taxon>Thelaziidae</taxon>
        <taxon>Thelazia</taxon>
    </lineage>
</organism>
<dbReference type="Gene3D" id="3.40.50.300">
    <property type="entry name" value="P-loop containing nucleotide triphosphate hydrolases"/>
    <property type="match status" value="1"/>
</dbReference>
<evidence type="ECO:0000256" key="2">
    <source>
        <dbReference type="ARBA" id="ARBA00022475"/>
    </source>
</evidence>
<dbReference type="STRING" id="103827.A0A0N5CUQ7"/>
<keyword evidence="6" id="KW-0449">Lipoprotein</keyword>
<evidence type="ECO:0000256" key="4">
    <source>
        <dbReference type="ARBA" id="ARBA00023134"/>
    </source>
</evidence>
<evidence type="ECO:0000313" key="9">
    <source>
        <dbReference type="WBParaSite" id="TCLT_0000401201-mRNA-1"/>
    </source>
</evidence>
<protein>
    <submittedName>
        <fullName evidence="9">Ras family protein</fullName>
    </submittedName>
</protein>
<dbReference type="PROSITE" id="PS51421">
    <property type="entry name" value="RAS"/>
    <property type="match status" value="1"/>
</dbReference>
<dbReference type="SMART" id="SM00175">
    <property type="entry name" value="RAB"/>
    <property type="match status" value="1"/>
</dbReference>
<evidence type="ECO:0000313" key="7">
    <source>
        <dbReference type="EMBL" id="VDN01043.1"/>
    </source>
</evidence>
<dbReference type="PRINTS" id="PR00449">
    <property type="entry name" value="RASTRNSFRMNG"/>
</dbReference>
<dbReference type="InterPro" id="IPR001806">
    <property type="entry name" value="Small_GTPase"/>
</dbReference>
<name>A0A0N5CUQ7_THECL</name>